<dbReference type="GO" id="GO:0005525">
    <property type="term" value="F:GTP binding"/>
    <property type="evidence" value="ECO:0007669"/>
    <property type="project" value="InterPro"/>
</dbReference>
<dbReference type="SMART" id="SM00175">
    <property type="entry name" value="RAB"/>
    <property type="match status" value="1"/>
</dbReference>
<evidence type="ECO:0000313" key="1">
    <source>
        <dbReference type="EMBL" id="CAG9329493.1"/>
    </source>
</evidence>
<comment type="caution">
    <text evidence="1">The sequence shown here is derived from an EMBL/GenBank/DDBJ whole genome shotgun (WGS) entry which is preliminary data.</text>
</comment>
<dbReference type="InterPro" id="IPR027417">
    <property type="entry name" value="P-loop_NTPase"/>
</dbReference>
<accession>A0AAU9JU31</accession>
<dbReference type="EMBL" id="CAJZBQ010000047">
    <property type="protein sequence ID" value="CAG9329493.1"/>
    <property type="molecule type" value="Genomic_DNA"/>
</dbReference>
<dbReference type="Proteomes" id="UP001162131">
    <property type="component" value="Unassembled WGS sequence"/>
</dbReference>
<dbReference type="AlphaFoldDB" id="A0AAU9JU31"/>
<evidence type="ECO:0000313" key="2">
    <source>
        <dbReference type="Proteomes" id="UP001162131"/>
    </source>
</evidence>
<dbReference type="SUPFAM" id="SSF52540">
    <property type="entry name" value="P-loop containing nucleoside triphosphate hydrolases"/>
    <property type="match status" value="1"/>
</dbReference>
<dbReference type="GO" id="GO:0003924">
    <property type="term" value="F:GTPase activity"/>
    <property type="evidence" value="ECO:0007669"/>
    <property type="project" value="InterPro"/>
</dbReference>
<proteinExistence type="predicted"/>
<organism evidence="1 2">
    <name type="scientific">Blepharisma stoltei</name>
    <dbReference type="NCBI Taxonomy" id="1481888"/>
    <lineage>
        <taxon>Eukaryota</taxon>
        <taxon>Sar</taxon>
        <taxon>Alveolata</taxon>
        <taxon>Ciliophora</taxon>
        <taxon>Postciliodesmatophora</taxon>
        <taxon>Heterotrichea</taxon>
        <taxon>Heterotrichida</taxon>
        <taxon>Blepharismidae</taxon>
        <taxon>Blepharisma</taxon>
    </lineage>
</organism>
<name>A0AAU9JU31_9CILI</name>
<dbReference type="PRINTS" id="PR00449">
    <property type="entry name" value="RASTRNSFRMNG"/>
</dbReference>
<dbReference type="PANTHER" id="PTHR47979">
    <property type="entry name" value="DRAB11-RELATED"/>
    <property type="match status" value="1"/>
</dbReference>
<keyword evidence="2" id="KW-1185">Reference proteome</keyword>
<dbReference type="Pfam" id="PF00071">
    <property type="entry name" value="Ras"/>
    <property type="match status" value="1"/>
</dbReference>
<dbReference type="InterPro" id="IPR050209">
    <property type="entry name" value="Rab_GTPases_membrane_traffic"/>
</dbReference>
<sequence length="79" mass="8866">MVLGDAIKVLVGNKVDKEVEREVLFEEGQKFANDCQMIYLETSAKTGLNVENLFNFIAAEILTRIRNGQLDIEAYSNQG</sequence>
<protein>
    <submittedName>
        <fullName evidence="1">Uncharacterized protein</fullName>
    </submittedName>
</protein>
<reference evidence="1" key="1">
    <citation type="submission" date="2021-09" db="EMBL/GenBank/DDBJ databases">
        <authorList>
            <consortium name="AG Swart"/>
            <person name="Singh M."/>
            <person name="Singh A."/>
            <person name="Seah K."/>
            <person name="Emmerich C."/>
        </authorList>
    </citation>
    <scope>NUCLEOTIDE SEQUENCE</scope>
    <source>
        <strain evidence="1">ATCC30299</strain>
    </source>
</reference>
<dbReference type="Gene3D" id="3.40.50.300">
    <property type="entry name" value="P-loop containing nucleotide triphosphate hydrolases"/>
    <property type="match status" value="1"/>
</dbReference>
<dbReference type="InterPro" id="IPR001806">
    <property type="entry name" value="Small_GTPase"/>
</dbReference>
<dbReference type="PROSITE" id="PS51419">
    <property type="entry name" value="RAB"/>
    <property type="match status" value="1"/>
</dbReference>
<gene>
    <name evidence="1" type="ORF">BSTOLATCC_MIC48312</name>
</gene>